<organism evidence="2 3">
    <name type="scientific">Malassezia furfur</name>
    <name type="common">Pityriasis versicolor infection agent</name>
    <name type="synonym">Pityrosporum furfur</name>
    <dbReference type="NCBI Taxonomy" id="55194"/>
    <lineage>
        <taxon>Eukaryota</taxon>
        <taxon>Fungi</taxon>
        <taxon>Dikarya</taxon>
        <taxon>Basidiomycota</taxon>
        <taxon>Ustilaginomycotina</taxon>
        <taxon>Malasseziomycetes</taxon>
        <taxon>Malasseziales</taxon>
        <taxon>Malasseziaceae</taxon>
        <taxon>Malassezia</taxon>
    </lineage>
</organism>
<accession>A0ABY8ERL8</accession>
<sequence>MKRRSRPRKTPEAAPEAAPAALQRTPLPFEVLMGVLHETFLLDQGMAARLLALNSGIRKALHPIIYTRVELYTSSALASFAQLVRAHPDVARTVRALWIGPRTARSDLLSILSVPLPGDSAYLDQLREEVYANTRLVLRACRRLQDVALSGSLVSKAIVHSYGTACQPVRLTSVNPHSFICGFDAPIFRKVESLTVCDINLSVTEAEAIRRLPALRTLQYTSPKDYGDTSRDIWVLRKLLALDDDELSIEEHLERLMLDQPASCIAHLTYRAASERAALVVSALEGARDHSSPPARSRWRLRASRPRLSRNGKHYGILCSMRRENIRARRSATTSDRGSIRATRSRCSGLSGARAAASVQNRLFRHQQPDGRGSQKTGEFLAGIVEVDGGEEQHRAPQRQYQ</sequence>
<evidence type="ECO:0000256" key="1">
    <source>
        <dbReference type="SAM" id="MobiDB-lite"/>
    </source>
</evidence>
<protein>
    <recommendedName>
        <fullName evidence="4">F-box domain-containing protein</fullName>
    </recommendedName>
</protein>
<feature type="region of interest" description="Disordered" evidence="1">
    <location>
        <begin position="365"/>
        <end position="402"/>
    </location>
</feature>
<evidence type="ECO:0000313" key="2">
    <source>
        <dbReference type="EMBL" id="WFD48236.1"/>
    </source>
</evidence>
<dbReference type="EMBL" id="CP046236">
    <property type="protein sequence ID" value="WFD48236.1"/>
    <property type="molecule type" value="Genomic_DNA"/>
</dbReference>
<reference evidence="2 3" key="1">
    <citation type="journal article" date="2020" name="Elife">
        <title>Loss of centromere function drives karyotype evolution in closely related Malassezia species.</title>
        <authorList>
            <person name="Sankaranarayanan S.R."/>
            <person name="Ianiri G."/>
            <person name="Coelho M.A."/>
            <person name="Reza M.H."/>
            <person name="Thimmappa B.C."/>
            <person name="Ganguly P."/>
            <person name="Vadnala R.N."/>
            <person name="Sun S."/>
            <person name="Siddharthan R."/>
            <person name="Tellgren-Roth C."/>
            <person name="Dawson T.L."/>
            <person name="Heitman J."/>
            <person name="Sanyal K."/>
        </authorList>
    </citation>
    <scope>NUCLEOTIDE SEQUENCE [LARGE SCALE GENOMIC DNA]</scope>
    <source>
        <strain evidence="2">CBS14141</strain>
    </source>
</reference>
<evidence type="ECO:0008006" key="4">
    <source>
        <dbReference type="Google" id="ProtNLM"/>
    </source>
</evidence>
<gene>
    <name evidence="2" type="ORF">GLX27_002904</name>
</gene>
<dbReference type="Proteomes" id="UP000818624">
    <property type="component" value="Chromosome 3"/>
</dbReference>
<name>A0ABY8ERL8_MALFU</name>
<proteinExistence type="predicted"/>
<keyword evidence="3" id="KW-1185">Reference proteome</keyword>
<evidence type="ECO:0000313" key="3">
    <source>
        <dbReference type="Proteomes" id="UP000818624"/>
    </source>
</evidence>